<accession>A0A4Z1FI58</accession>
<evidence type="ECO:0000313" key="2">
    <source>
        <dbReference type="Proteomes" id="UP000297910"/>
    </source>
</evidence>
<comment type="caution">
    <text evidence="1">The sequence shown here is derived from an EMBL/GenBank/DDBJ whole genome shotgun (WGS) entry which is preliminary data.</text>
</comment>
<sequence>MAPSRKFKHLVMHLPRAAFGDSKLEIQAFEALIQGRATEIENVDDALEVRLRVIDPTDAINNYESAEKVAAIIVTEKESIQGNFKGDITEDLVQKGTADEKAAKKPDCEDIVVEGVTEQNKIGDSSEGDSVQVDLLLLGINMEDGAEKNNIEKGVIARNAPGILMDNSSNPDPNHAFENSEAYYHIILKIDGGAVGEEVVKDVSEDDNDGTYI</sequence>
<keyword evidence="2" id="KW-1185">Reference proteome</keyword>
<protein>
    <submittedName>
        <fullName evidence="1">Uncharacterized protein</fullName>
    </submittedName>
</protein>
<evidence type="ECO:0000313" key="1">
    <source>
        <dbReference type="EMBL" id="TGO22968.1"/>
    </source>
</evidence>
<reference evidence="1 2" key="1">
    <citation type="submission" date="2017-12" db="EMBL/GenBank/DDBJ databases">
        <title>Comparative genomics of Botrytis spp.</title>
        <authorList>
            <person name="Valero-Jimenez C.A."/>
            <person name="Tapia P."/>
            <person name="Veloso J."/>
            <person name="Silva-Moreno E."/>
            <person name="Staats M."/>
            <person name="Valdes J.H."/>
            <person name="Van Kan J.A.L."/>
        </authorList>
    </citation>
    <scope>NUCLEOTIDE SEQUENCE [LARGE SCALE GENOMIC DNA]</scope>
    <source>
        <strain evidence="1 2">Bp0003</strain>
    </source>
</reference>
<organism evidence="1 2">
    <name type="scientific">Botrytis paeoniae</name>
    <dbReference type="NCBI Taxonomy" id="278948"/>
    <lineage>
        <taxon>Eukaryota</taxon>
        <taxon>Fungi</taxon>
        <taxon>Dikarya</taxon>
        <taxon>Ascomycota</taxon>
        <taxon>Pezizomycotina</taxon>
        <taxon>Leotiomycetes</taxon>
        <taxon>Helotiales</taxon>
        <taxon>Sclerotiniaceae</taxon>
        <taxon>Botrytis</taxon>
    </lineage>
</organism>
<dbReference type="EMBL" id="PQXI01000149">
    <property type="protein sequence ID" value="TGO22968.1"/>
    <property type="molecule type" value="Genomic_DNA"/>
</dbReference>
<dbReference type="AlphaFoldDB" id="A0A4Z1FI58"/>
<gene>
    <name evidence="1" type="ORF">BPAE_0149g00310</name>
</gene>
<proteinExistence type="predicted"/>
<name>A0A4Z1FI58_9HELO</name>
<dbReference type="Proteomes" id="UP000297910">
    <property type="component" value="Unassembled WGS sequence"/>
</dbReference>